<dbReference type="Proteomes" id="UP001203297">
    <property type="component" value="Unassembled WGS sequence"/>
</dbReference>
<sequence length="122" mass="13035">MHLRDGAQSRGHIRRGHREQQRPFSKAREKKELTGHQIPPKSGSLARAKGGNGLGEGPRVLEELQQVANMSTMVEDLSKVAQVLKGARGDWEGGVKALLVFSKKGMACGEAHGSGAGTVQRG</sequence>
<feature type="region of interest" description="Disordered" evidence="1">
    <location>
        <begin position="1"/>
        <end position="58"/>
    </location>
</feature>
<accession>A0AAD4QJL5</accession>
<gene>
    <name evidence="2" type="ORF">B0F90DRAFT_1919488</name>
</gene>
<organism evidence="2 3">
    <name type="scientific">Multifurca ochricompacta</name>
    <dbReference type="NCBI Taxonomy" id="376703"/>
    <lineage>
        <taxon>Eukaryota</taxon>
        <taxon>Fungi</taxon>
        <taxon>Dikarya</taxon>
        <taxon>Basidiomycota</taxon>
        <taxon>Agaricomycotina</taxon>
        <taxon>Agaricomycetes</taxon>
        <taxon>Russulales</taxon>
        <taxon>Russulaceae</taxon>
        <taxon>Multifurca</taxon>
    </lineage>
</organism>
<name>A0AAD4QJL5_9AGAM</name>
<dbReference type="AlphaFoldDB" id="A0AAD4QJL5"/>
<feature type="compositionally biased region" description="Basic and acidic residues" evidence="1">
    <location>
        <begin position="18"/>
        <end position="34"/>
    </location>
</feature>
<comment type="caution">
    <text evidence="2">The sequence shown here is derived from an EMBL/GenBank/DDBJ whole genome shotgun (WGS) entry which is preliminary data.</text>
</comment>
<dbReference type="EMBL" id="WTXG01000063">
    <property type="protein sequence ID" value="KAI0295083.1"/>
    <property type="molecule type" value="Genomic_DNA"/>
</dbReference>
<evidence type="ECO:0000313" key="2">
    <source>
        <dbReference type="EMBL" id="KAI0295083.1"/>
    </source>
</evidence>
<keyword evidence="3" id="KW-1185">Reference proteome</keyword>
<reference evidence="2" key="1">
    <citation type="journal article" date="2022" name="New Phytol.">
        <title>Evolutionary transition to the ectomycorrhizal habit in the genomes of a hyperdiverse lineage of mushroom-forming fungi.</title>
        <authorList>
            <person name="Looney B."/>
            <person name="Miyauchi S."/>
            <person name="Morin E."/>
            <person name="Drula E."/>
            <person name="Courty P.E."/>
            <person name="Kohler A."/>
            <person name="Kuo A."/>
            <person name="LaButti K."/>
            <person name="Pangilinan J."/>
            <person name="Lipzen A."/>
            <person name="Riley R."/>
            <person name="Andreopoulos W."/>
            <person name="He G."/>
            <person name="Johnson J."/>
            <person name="Nolan M."/>
            <person name="Tritt A."/>
            <person name="Barry K.W."/>
            <person name="Grigoriev I.V."/>
            <person name="Nagy L.G."/>
            <person name="Hibbett D."/>
            <person name="Henrissat B."/>
            <person name="Matheny P.B."/>
            <person name="Labbe J."/>
            <person name="Martin F.M."/>
        </authorList>
    </citation>
    <scope>NUCLEOTIDE SEQUENCE</scope>
    <source>
        <strain evidence="2">BPL690</strain>
    </source>
</reference>
<protein>
    <submittedName>
        <fullName evidence="2">Uncharacterized protein</fullName>
    </submittedName>
</protein>
<evidence type="ECO:0000313" key="3">
    <source>
        <dbReference type="Proteomes" id="UP001203297"/>
    </source>
</evidence>
<evidence type="ECO:0000256" key="1">
    <source>
        <dbReference type="SAM" id="MobiDB-lite"/>
    </source>
</evidence>
<proteinExistence type="predicted"/>